<gene>
    <name evidence="1" type="ORF">Ahy_Scaffold6g107928</name>
</gene>
<organism evidence="1 2">
    <name type="scientific">Arachis hypogaea</name>
    <name type="common">Peanut</name>
    <dbReference type="NCBI Taxonomy" id="3818"/>
    <lineage>
        <taxon>Eukaryota</taxon>
        <taxon>Viridiplantae</taxon>
        <taxon>Streptophyta</taxon>
        <taxon>Embryophyta</taxon>
        <taxon>Tracheophyta</taxon>
        <taxon>Spermatophyta</taxon>
        <taxon>Magnoliopsida</taxon>
        <taxon>eudicotyledons</taxon>
        <taxon>Gunneridae</taxon>
        <taxon>Pentapetalae</taxon>
        <taxon>rosids</taxon>
        <taxon>fabids</taxon>
        <taxon>Fabales</taxon>
        <taxon>Fabaceae</taxon>
        <taxon>Papilionoideae</taxon>
        <taxon>50 kb inversion clade</taxon>
        <taxon>dalbergioids sensu lato</taxon>
        <taxon>Dalbergieae</taxon>
        <taxon>Pterocarpus clade</taxon>
        <taxon>Arachis</taxon>
    </lineage>
</organism>
<sequence>MMITLMWQGRDALFIPKEVGRINLGLNLNQPIEVLIEIVNPINPTLHIAVLTIMVNSQIKILVIEESLSRVVGHKRSHVLMKFPSQVNVVISNIFPWSFPICLVLNLP</sequence>
<keyword evidence="2" id="KW-1185">Reference proteome</keyword>
<reference evidence="1 2" key="1">
    <citation type="submission" date="2019-01" db="EMBL/GenBank/DDBJ databases">
        <title>Sequencing of cultivated peanut Arachis hypogaea provides insights into genome evolution and oil improvement.</title>
        <authorList>
            <person name="Chen X."/>
        </authorList>
    </citation>
    <scope>NUCLEOTIDE SEQUENCE [LARGE SCALE GENOMIC DNA]</scope>
    <source>
        <strain evidence="2">cv. Fuhuasheng</strain>
        <tissue evidence="1">Leaves</tissue>
    </source>
</reference>
<dbReference type="Proteomes" id="UP000289738">
    <property type="component" value="Unassembled WGS sequence"/>
</dbReference>
<protein>
    <submittedName>
        <fullName evidence="1">Uncharacterized protein</fullName>
    </submittedName>
</protein>
<name>A0A444WNX5_ARAHY</name>
<comment type="caution">
    <text evidence="1">The sequence shown here is derived from an EMBL/GenBank/DDBJ whole genome shotgun (WGS) entry which is preliminary data.</text>
</comment>
<evidence type="ECO:0000313" key="1">
    <source>
        <dbReference type="EMBL" id="RYQ79217.1"/>
    </source>
</evidence>
<dbReference type="AlphaFoldDB" id="A0A444WNX5"/>
<evidence type="ECO:0000313" key="2">
    <source>
        <dbReference type="Proteomes" id="UP000289738"/>
    </source>
</evidence>
<dbReference type="EMBL" id="SDMP01000026">
    <property type="protein sequence ID" value="RYQ79217.1"/>
    <property type="molecule type" value="Genomic_DNA"/>
</dbReference>
<accession>A0A444WNX5</accession>
<proteinExistence type="predicted"/>